<dbReference type="EMBL" id="MT144043">
    <property type="protein sequence ID" value="QJA47450.1"/>
    <property type="molecule type" value="Genomic_DNA"/>
</dbReference>
<evidence type="ECO:0000313" key="3">
    <source>
        <dbReference type="EMBL" id="QJA98358.1"/>
    </source>
</evidence>
<dbReference type="EMBL" id="MT143574">
    <property type="protein sequence ID" value="QJA98358.1"/>
    <property type="molecule type" value="Genomic_DNA"/>
</dbReference>
<protein>
    <submittedName>
        <fullName evidence="1">Uncharacterized protein</fullName>
    </submittedName>
</protein>
<gene>
    <name evidence="3" type="ORF">MM171A01903_0005</name>
    <name evidence="4" type="ORF">MM171B00984_0014</name>
    <name evidence="2" type="ORF">MM415A04020_0010</name>
    <name evidence="1" type="ORF">TM448A00672_0016</name>
    <name evidence="5" type="ORF">TM448B03545_0006</name>
</gene>
<reference evidence="1" key="1">
    <citation type="submission" date="2020-03" db="EMBL/GenBank/DDBJ databases">
        <title>The deep terrestrial virosphere.</title>
        <authorList>
            <person name="Holmfeldt K."/>
            <person name="Nilsson E."/>
            <person name="Simone D."/>
            <person name="Lopez-Fernandez M."/>
            <person name="Wu X."/>
            <person name="de Brujin I."/>
            <person name="Lundin D."/>
            <person name="Andersson A."/>
            <person name="Bertilsson S."/>
            <person name="Dopson M."/>
        </authorList>
    </citation>
    <scope>NUCLEOTIDE SEQUENCE</scope>
    <source>
        <strain evidence="3">MM171A01903</strain>
        <strain evidence="4">MM171B00984</strain>
        <strain evidence="2">MM415A04020</strain>
        <strain evidence="1">TM448A00672</strain>
        <strain evidence="5">TM448B03545</strain>
    </source>
</reference>
<accession>A0A6H1ZJS8</accession>
<dbReference type="EMBL" id="MT143816">
    <property type="protein sequence ID" value="QJB02947.1"/>
    <property type="molecule type" value="Genomic_DNA"/>
</dbReference>
<evidence type="ECO:0000313" key="2">
    <source>
        <dbReference type="EMBL" id="QJA70069.1"/>
    </source>
</evidence>
<evidence type="ECO:0000313" key="5">
    <source>
        <dbReference type="EMBL" id="QJI02710.1"/>
    </source>
</evidence>
<organism evidence="1">
    <name type="scientific">viral metagenome</name>
    <dbReference type="NCBI Taxonomy" id="1070528"/>
    <lineage>
        <taxon>unclassified sequences</taxon>
        <taxon>metagenomes</taxon>
        <taxon>organismal metagenomes</taxon>
    </lineage>
</organism>
<proteinExistence type="predicted"/>
<dbReference type="EMBL" id="MT145024">
    <property type="protein sequence ID" value="QJI02710.1"/>
    <property type="molecule type" value="Genomic_DNA"/>
</dbReference>
<evidence type="ECO:0000313" key="1">
    <source>
        <dbReference type="EMBL" id="QJA47450.1"/>
    </source>
</evidence>
<evidence type="ECO:0000313" key="4">
    <source>
        <dbReference type="EMBL" id="QJB02947.1"/>
    </source>
</evidence>
<dbReference type="AlphaFoldDB" id="A0A6H1ZJS8"/>
<name>A0A6H1ZJS8_9ZZZZ</name>
<dbReference type="EMBL" id="MT141761">
    <property type="protein sequence ID" value="QJA70069.1"/>
    <property type="molecule type" value="Genomic_DNA"/>
</dbReference>
<sequence>MKKFTIQKEEGIIDGSWRTGWTVYEKIGEIWGKRADEELSPLGFYRTRKEAKNSIEKMKEGGEL</sequence>